<reference evidence="5 6" key="1">
    <citation type="submission" date="2017-06" db="EMBL/GenBank/DDBJ databases">
        <authorList>
            <person name="Kim H.J."/>
            <person name="Triplett B.A."/>
        </authorList>
    </citation>
    <scope>NUCLEOTIDE SEQUENCE [LARGE SCALE GENOMIC DNA]</scope>
    <source>
        <strain evidence="5 6">SCA</strain>
    </source>
</reference>
<dbReference type="GO" id="GO:0046872">
    <property type="term" value="F:metal ion binding"/>
    <property type="evidence" value="ECO:0007669"/>
    <property type="project" value="UniProtKB-KW"/>
</dbReference>
<dbReference type="InterPro" id="IPR008567">
    <property type="entry name" value="BKACE"/>
</dbReference>
<evidence type="ECO:0000256" key="3">
    <source>
        <dbReference type="ARBA" id="ARBA00022723"/>
    </source>
</evidence>
<evidence type="ECO:0000256" key="1">
    <source>
        <dbReference type="ARBA" id="ARBA00001947"/>
    </source>
</evidence>
<dbReference type="PANTHER" id="PTHR37418">
    <property type="entry name" value="3-KETO-5-AMINOHEXANOATE CLEAVAGE ENZYME-RELATED"/>
    <property type="match status" value="1"/>
</dbReference>
<name>A0A239JNE1_9FIRM</name>
<dbReference type="RefSeq" id="WP_089285065.1">
    <property type="nucleotide sequence ID" value="NZ_FZOJ01000037.1"/>
</dbReference>
<dbReference type="Pfam" id="PF05853">
    <property type="entry name" value="BKACE"/>
    <property type="match status" value="1"/>
</dbReference>
<protein>
    <submittedName>
        <fullName evidence="5">3-keto-5-aminohexanoate cleavage enzyme</fullName>
    </submittedName>
</protein>
<comment type="cofactor">
    <cofactor evidence="1">
        <name>Zn(2+)</name>
        <dbReference type="ChEBI" id="CHEBI:29105"/>
    </cofactor>
</comment>
<evidence type="ECO:0000256" key="4">
    <source>
        <dbReference type="ARBA" id="ARBA00022833"/>
    </source>
</evidence>
<keyword evidence="2" id="KW-0808">Transferase</keyword>
<evidence type="ECO:0000313" key="5">
    <source>
        <dbReference type="EMBL" id="SNT07357.1"/>
    </source>
</evidence>
<dbReference type="InterPro" id="IPR013785">
    <property type="entry name" value="Aldolase_TIM"/>
</dbReference>
<sequence>MRKVLISVAPVSALDKAINPKKIAEDVIECEKAGAGMVHLHVRDAQGNLTPDLTIFKETVERIREKSNIIIQASTGGISKLTIQERCAPLYYDKVEATSLNVGSCNLGNAVYCNPIDEVEYCVSEIIKMNKIPEIEVFELGMIHTVTELRKEFMFKDPILFSIVLGHIGAAPATIEALTAIRSFIPQDALWGITHAHRKNYEVFSAALGMGASTVRVGFEDSNYLDENTQVDKNVFLVERVAELIDVMGFAPATHDEARKMLSIKNSIGGKNCVYCE</sequence>
<keyword evidence="3" id="KW-0479">Metal-binding</keyword>
<dbReference type="PANTHER" id="PTHR37418:SF2">
    <property type="entry name" value="3-KETO-5-AMINOHEXANOATE CLEAVAGE ENZYME"/>
    <property type="match status" value="1"/>
</dbReference>
<keyword evidence="4" id="KW-0862">Zinc</keyword>
<evidence type="ECO:0000256" key="2">
    <source>
        <dbReference type="ARBA" id="ARBA00022679"/>
    </source>
</evidence>
<evidence type="ECO:0000313" key="6">
    <source>
        <dbReference type="Proteomes" id="UP000198304"/>
    </source>
</evidence>
<accession>A0A239JNE1</accession>
<keyword evidence="6" id="KW-1185">Reference proteome</keyword>
<dbReference type="GO" id="GO:0043720">
    <property type="term" value="F:3-keto-5-aminohexanoate cleavage activity"/>
    <property type="evidence" value="ECO:0007669"/>
    <property type="project" value="InterPro"/>
</dbReference>
<gene>
    <name evidence="5" type="ORF">SAMN05446037_103724</name>
</gene>
<dbReference type="OrthoDB" id="63399at2"/>
<proteinExistence type="predicted"/>
<organism evidence="5 6">
    <name type="scientific">Anaerovirgula multivorans</name>
    <dbReference type="NCBI Taxonomy" id="312168"/>
    <lineage>
        <taxon>Bacteria</taxon>
        <taxon>Bacillati</taxon>
        <taxon>Bacillota</taxon>
        <taxon>Clostridia</taxon>
        <taxon>Peptostreptococcales</taxon>
        <taxon>Natronincolaceae</taxon>
        <taxon>Anaerovirgula</taxon>
    </lineage>
</organism>
<dbReference type="Proteomes" id="UP000198304">
    <property type="component" value="Unassembled WGS sequence"/>
</dbReference>
<dbReference type="AlphaFoldDB" id="A0A239JNE1"/>
<dbReference type="Gene3D" id="3.20.20.70">
    <property type="entry name" value="Aldolase class I"/>
    <property type="match status" value="1"/>
</dbReference>
<dbReference type="EMBL" id="FZOJ01000037">
    <property type="protein sequence ID" value="SNT07357.1"/>
    <property type="molecule type" value="Genomic_DNA"/>
</dbReference>